<comment type="caution">
    <text evidence="3">The sequence shown here is derived from an EMBL/GenBank/DDBJ whole genome shotgun (WGS) entry which is preliminary data.</text>
</comment>
<protein>
    <recommendedName>
        <fullName evidence="2">BTB domain-containing protein</fullName>
    </recommendedName>
</protein>
<keyword evidence="4" id="KW-1185">Reference proteome</keyword>
<dbReference type="PROSITE" id="PS50097">
    <property type="entry name" value="BTB"/>
    <property type="match status" value="1"/>
</dbReference>
<dbReference type="AlphaFoldDB" id="A0A9P5N163"/>
<dbReference type="SUPFAM" id="SSF54695">
    <property type="entry name" value="POZ domain"/>
    <property type="match status" value="1"/>
</dbReference>
<dbReference type="OrthoDB" id="2367075at2759"/>
<evidence type="ECO:0000313" key="4">
    <source>
        <dbReference type="Proteomes" id="UP000759537"/>
    </source>
</evidence>
<dbReference type="CDD" id="cd18186">
    <property type="entry name" value="BTB_POZ_ZBTB_KLHL-like"/>
    <property type="match status" value="1"/>
</dbReference>
<dbReference type="InterPro" id="IPR000210">
    <property type="entry name" value="BTB/POZ_dom"/>
</dbReference>
<proteinExistence type="predicted"/>
<gene>
    <name evidence="3" type="ORF">DFH94DRAFT_723583</name>
</gene>
<dbReference type="Gene3D" id="3.30.710.10">
    <property type="entry name" value="Potassium Channel Kv1.1, Chain A"/>
    <property type="match status" value="1"/>
</dbReference>
<evidence type="ECO:0000256" key="1">
    <source>
        <dbReference type="SAM" id="MobiDB-lite"/>
    </source>
</evidence>
<organism evidence="3 4">
    <name type="scientific">Russula ochroleuca</name>
    <dbReference type="NCBI Taxonomy" id="152965"/>
    <lineage>
        <taxon>Eukaryota</taxon>
        <taxon>Fungi</taxon>
        <taxon>Dikarya</taxon>
        <taxon>Basidiomycota</taxon>
        <taxon>Agaricomycotina</taxon>
        <taxon>Agaricomycetes</taxon>
        <taxon>Russulales</taxon>
        <taxon>Russulaceae</taxon>
        <taxon>Russula</taxon>
    </lineage>
</organism>
<feature type="region of interest" description="Disordered" evidence="1">
    <location>
        <begin position="40"/>
        <end position="73"/>
    </location>
</feature>
<evidence type="ECO:0000259" key="2">
    <source>
        <dbReference type="PROSITE" id="PS50097"/>
    </source>
</evidence>
<evidence type="ECO:0000313" key="3">
    <source>
        <dbReference type="EMBL" id="KAF8483700.1"/>
    </source>
</evidence>
<reference evidence="3" key="2">
    <citation type="journal article" date="2020" name="Nat. Commun.">
        <title>Large-scale genome sequencing of mycorrhizal fungi provides insights into the early evolution of symbiotic traits.</title>
        <authorList>
            <person name="Miyauchi S."/>
            <person name="Kiss E."/>
            <person name="Kuo A."/>
            <person name="Drula E."/>
            <person name="Kohler A."/>
            <person name="Sanchez-Garcia M."/>
            <person name="Morin E."/>
            <person name="Andreopoulos B."/>
            <person name="Barry K.W."/>
            <person name="Bonito G."/>
            <person name="Buee M."/>
            <person name="Carver A."/>
            <person name="Chen C."/>
            <person name="Cichocki N."/>
            <person name="Clum A."/>
            <person name="Culley D."/>
            <person name="Crous P.W."/>
            <person name="Fauchery L."/>
            <person name="Girlanda M."/>
            <person name="Hayes R.D."/>
            <person name="Keri Z."/>
            <person name="LaButti K."/>
            <person name="Lipzen A."/>
            <person name="Lombard V."/>
            <person name="Magnuson J."/>
            <person name="Maillard F."/>
            <person name="Murat C."/>
            <person name="Nolan M."/>
            <person name="Ohm R.A."/>
            <person name="Pangilinan J."/>
            <person name="Pereira M.F."/>
            <person name="Perotto S."/>
            <person name="Peter M."/>
            <person name="Pfister S."/>
            <person name="Riley R."/>
            <person name="Sitrit Y."/>
            <person name="Stielow J.B."/>
            <person name="Szollosi G."/>
            <person name="Zifcakova L."/>
            <person name="Stursova M."/>
            <person name="Spatafora J.W."/>
            <person name="Tedersoo L."/>
            <person name="Vaario L.M."/>
            <person name="Yamada A."/>
            <person name="Yan M."/>
            <person name="Wang P."/>
            <person name="Xu J."/>
            <person name="Bruns T."/>
            <person name="Baldrian P."/>
            <person name="Vilgalys R."/>
            <person name="Dunand C."/>
            <person name="Henrissat B."/>
            <person name="Grigoriev I.V."/>
            <person name="Hibbett D."/>
            <person name="Nagy L.G."/>
            <person name="Martin F.M."/>
        </authorList>
    </citation>
    <scope>NUCLEOTIDE SEQUENCE</scope>
    <source>
        <strain evidence="3">Prilba</strain>
    </source>
</reference>
<dbReference type="InterPro" id="IPR011333">
    <property type="entry name" value="SKP1/BTB/POZ_sf"/>
</dbReference>
<feature type="domain" description="BTB" evidence="2">
    <location>
        <begin position="87"/>
        <end position="157"/>
    </location>
</feature>
<sequence length="300" mass="33993">MSPYVVPDHVLERILPTPLTPTFWGDLTIVSFDALDSPQSSVIPENPAPAQLSAPSEESWEWDTSMPPSKPADHPGVPHHRLFFNDGNITFRVQGILYRVHRYLFCESSEFEDRLSQPSTQQQESSYPPTISLEDVKSVDFDAFLSILYPQNYNTLEERSFEEWSSILDLSTRWGFASIRELAIRCIKPPNPLNRLLMARKHAVEQWILPALLELCERPEPLSLEEARLMDFEDVLLVGSVRQKARSPTLLVRGAEIGNCIQAWKSGEPWSPVPDPPINLVHAVPAATPATRSAKMRMKR</sequence>
<accession>A0A9P5N163</accession>
<dbReference type="Pfam" id="PF00651">
    <property type="entry name" value="BTB"/>
    <property type="match status" value="1"/>
</dbReference>
<dbReference type="Proteomes" id="UP000759537">
    <property type="component" value="Unassembled WGS sequence"/>
</dbReference>
<dbReference type="EMBL" id="WHVB01000004">
    <property type="protein sequence ID" value="KAF8483700.1"/>
    <property type="molecule type" value="Genomic_DNA"/>
</dbReference>
<reference evidence="3" key="1">
    <citation type="submission" date="2019-10" db="EMBL/GenBank/DDBJ databases">
        <authorList>
            <consortium name="DOE Joint Genome Institute"/>
            <person name="Kuo A."/>
            <person name="Miyauchi S."/>
            <person name="Kiss E."/>
            <person name="Drula E."/>
            <person name="Kohler A."/>
            <person name="Sanchez-Garcia M."/>
            <person name="Andreopoulos B."/>
            <person name="Barry K.W."/>
            <person name="Bonito G."/>
            <person name="Buee M."/>
            <person name="Carver A."/>
            <person name="Chen C."/>
            <person name="Cichocki N."/>
            <person name="Clum A."/>
            <person name="Culley D."/>
            <person name="Crous P.W."/>
            <person name="Fauchery L."/>
            <person name="Girlanda M."/>
            <person name="Hayes R."/>
            <person name="Keri Z."/>
            <person name="LaButti K."/>
            <person name="Lipzen A."/>
            <person name="Lombard V."/>
            <person name="Magnuson J."/>
            <person name="Maillard F."/>
            <person name="Morin E."/>
            <person name="Murat C."/>
            <person name="Nolan M."/>
            <person name="Ohm R."/>
            <person name="Pangilinan J."/>
            <person name="Pereira M."/>
            <person name="Perotto S."/>
            <person name="Peter M."/>
            <person name="Riley R."/>
            <person name="Sitrit Y."/>
            <person name="Stielow B."/>
            <person name="Szollosi G."/>
            <person name="Zifcakova L."/>
            <person name="Stursova M."/>
            <person name="Spatafora J.W."/>
            <person name="Tedersoo L."/>
            <person name="Vaario L.-M."/>
            <person name="Yamada A."/>
            <person name="Yan M."/>
            <person name="Wang P."/>
            <person name="Xu J."/>
            <person name="Bruns T."/>
            <person name="Baldrian P."/>
            <person name="Vilgalys R."/>
            <person name="Henrissat B."/>
            <person name="Grigoriev I.V."/>
            <person name="Hibbett D."/>
            <person name="Nagy L.G."/>
            <person name="Martin F.M."/>
        </authorList>
    </citation>
    <scope>NUCLEOTIDE SEQUENCE</scope>
    <source>
        <strain evidence="3">Prilba</strain>
    </source>
</reference>
<name>A0A9P5N163_9AGAM</name>